<keyword evidence="1" id="KW-0378">Hydrolase</keyword>
<feature type="compositionally biased region" description="Gly residues" evidence="3">
    <location>
        <begin position="284"/>
        <end position="295"/>
    </location>
</feature>
<feature type="chain" id="PRO_5045041003" description="Tyrosine specific protein phosphatases domain-containing protein" evidence="5">
    <location>
        <begin position="19"/>
        <end position="382"/>
    </location>
</feature>
<comment type="caution">
    <text evidence="7">The sequence shown here is derived from an EMBL/GenBank/DDBJ whole genome shotgun (WGS) entry which is preliminary data.</text>
</comment>
<dbReference type="InterPro" id="IPR029021">
    <property type="entry name" value="Prot-tyrosine_phosphatase-like"/>
</dbReference>
<dbReference type="InterPro" id="IPR000387">
    <property type="entry name" value="Tyr_Pase_dom"/>
</dbReference>
<evidence type="ECO:0000256" key="3">
    <source>
        <dbReference type="SAM" id="MobiDB-lite"/>
    </source>
</evidence>
<protein>
    <recommendedName>
        <fullName evidence="6">Tyrosine specific protein phosphatases domain-containing protein</fullName>
    </recommendedName>
</protein>
<dbReference type="PROSITE" id="PS00383">
    <property type="entry name" value="TYR_PHOSPHATASE_1"/>
    <property type="match status" value="1"/>
</dbReference>
<dbReference type="PANTHER" id="PTHR47216:SF4">
    <property type="entry name" value="OS01G0859400 PROTEIN"/>
    <property type="match status" value="1"/>
</dbReference>
<dbReference type="PROSITE" id="PS50056">
    <property type="entry name" value="TYR_PHOSPHATASE_2"/>
    <property type="match status" value="1"/>
</dbReference>
<keyword evidence="4" id="KW-1133">Transmembrane helix</keyword>
<evidence type="ECO:0000313" key="8">
    <source>
        <dbReference type="Proteomes" id="UP001165090"/>
    </source>
</evidence>
<sequence length="382" mass="40188">MQLSYIVFTCATVPTCLALALAWPSRWQLGREPLRCASVLALGYSAAVGYTVALAASSFLACTSTKLMGKCMSGYIHPLSWLFMLPYHLGLRIKLGTQRLVSTEPLYNRVLPGWYIGGWPWSGSELPSDSPSVVDCTCELPRTHHNRYLCLPAWDTQAPTSALIDRGVTFALAERSQGKPVYIHCAHGHGRSALLLIACLLEAGHVGSWEEGLALLKAVRPRVHLNRRQRQALEAWARSRGKGGLQMQSLSTTAAAAAGTASASSLAVMTGGPGVSSAWQRRGSTGGSEGGGDPDGGARVHLLADTRDTVPKPGSALPLPYSGLESRLAGLPVTTSNVTSHHGAVNSIPRAEPLRQGVMTAVMAAAAASTAAAATEGGKKMS</sequence>
<dbReference type="SMART" id="SM00195">
    <property type="entry name" value="DSPc"/>
    <property type="match status" value="1"/>
</dbReference>
<dbReference type="Gene3D" id="3.90.190.10">
    <property type="entry name" value="Protein tyrosine phosphatase superfamily"/>
    <property type="match status" value="1"/>
</dbReference>
<dbReference type="SUPFAM" id="SSF52799">
    <property type="entry name" value="(Phosphotyrosine protein) phosphatases II"/>
    <property type="match status" value="1"/>
</dbReference>
<feature type="transmembrane region" description="Helical" evidence="4">
    <location>
        <begin position="74"/>
        <end position="91"/>
    </location>
</feature>
<keyword evidence="4" id="KW-0812">Transmembrane</keyword>
<dbReference type="PANTHER" id="PTHR47216">
    <property type="match status" value="1"/>
</dbReference>
<evidence type="ECO:0000256" key="5">
    <source>
        <dbReference type="SAM" id="SignalP"/>
    </source>
</evidence>
<dbReference type="InterPro" id="IPR016130">
    <property type="entry name" value="Tyr_Pase_AS"/>
</dbReference>
<evidence type="ECO:0000256" key="2">
    <source>
        <dbReference type="ARBA" id="ARBA00022912"/>
    </source>
</evidence>
<feature type="domain" description="Tyrosine specific protein phosphatases" evidence="6">
    <location>
        <begin position="174"/>
        <end position="231"/>
    </location>
</feature>
<keyword evidence="4" id="KW-0472">Membrane</keyword>
<reference evidence="7 8" key="1">
    <citation type="journal article" date="2023" name="IScience">
        <title>Expanded male sex-determining region conserved during the evolution of homothallism in the green alga Volvox.</title>
        <authorList>
            <person name="Yamamoto K."/>
            <person name="Matsuzaki R."/>
            <person name="Mahakham W."/>
            <person name="Heman W."/>
            <person name="Sekimoto H."/>
            <person name="Kawachi M."/>
            <person name="Minakuchi Y."/>
            <person name="Toyoda A."/>
            <person name="Nozaki H."/>
        </authorList>
    </citation>
    <scope>NUCLEOTIDE SEQUENCE [LARGE SCALE GENOMIC DNA]</scope>
    <source>
        <strain evidence="7 8">NIES-4468</strain>
    </source>
</reference>
<dbReference type="InterPro" id="IPR020422">
    <property type="entry name" value="TYR_PHOSPHATASE_DUAL_dom"/>
</dbReference>
<gene>
    <name evidence="7" type="ORF">VaNZ11_003531</name>
</gene>
<name>A0ABQ5RUD6_9CHLO</name>
<evidence type="ECO:0000256" key="4">
    <source>
        <dbReference type="SAM" id="Phobius"/>
    </source>
</evidence>
<feature type="region of interest" description="Disordered" evidence="3">
    <location>
        <begin position="272"/>
        <end position="297"/>
    </location>
</feature>
<evidence type="ECO:0000313" key="7">
    <source>
        <dbReference type="EMBL" id="GLI61231.1"/>
    </source>
</evidence>
<dbReference type="CDD" id="cd14527">
    <property type="entry name" value="DSP_bac"/>
    <property type="match status" value="1"/>
</dbReference>
<dbReference type="Pfam" id="PF00782">
    <property type="entry name" value="DSPc"/>
    <property type="match status" value="1"/>
</dbReference>
<organism evidence="7 8">
    <name type="scientific">Volvox africanus</name>
    <dbReference type="NCBI Taxonomy" id="51714"/>
    <lineage>
        <taxon>Eukaryota</taxon>
        <taxon>Viridiplantae</taxon>
        <taxon>Chlorophyta</taxon>
        <taxon>core chlorophytes</taxon>
        <taxon>Chlorophyceae</taxon>
        <taxon>CS clade</taxon>
        <taxon>Chlamydomonadales</taxon>
        <taxon>Volvocaceae</taxon>
        <taxon>Volvox</taxon>
    </lineage>
</organism>
<dbReference type="Proteomes" id="UP001165090">
    <property type="component" value="Unassembled WGS sequence"/>
</dbReference>
<dbReference type="EMBL" id="BSDZ01000010">
    <property type="protein sequence ID" value="GLI61231.1"/>
    <property type="molecule type" value="Genomic_DNA"/>
</dbReference>
<evidence type="ECO:0000259" key="6">
    <source>
        <dbReference type="PROSITE" id="PS50056"/>
    </source>
</evidence>
<keyword evidence="2" id="KW-0904">Protein phosphatase</keyword>
<feature type="transmembrane region" description="Helical" evidence="4">
    <location>
        <begin position="38"/>
        <end position="62"/>
    </location>
</feature>
<accession>A0ABQ5RUD6</accession>
<keyword evidence="8" id="KW-1185">Reference proteome</keyword>
<keyword evidence="5" id="KW-0732">Signal</keyword>
<feature type="signal peptide" evidence="5">
    <location>
        <begin position="1"/>
        <end position="18"/>
    </location>
</feature>
<dbReference type="InterPro" id="IPR000340">
    <property type="entry name" value="Dual-sp_phosphatase_cat-dom"/>
</dbReference>
<proteinExistence type="predicted"/>
<evidence type="ECO:0000256" key="1">
    <source>
        <dbReference type="ARBA" id="ARBA00022801"/>
    </source>
</evidence>